<accession>A0A9P4MAM0</accession>
<dbReference type="Proteomes" id="UP000799772">
    <property type="component" value="Unassembled WGS sequence"/>
</dbReference>
<comment type="caution">
    <text evidence="2">The sequence shown here is derived from an EMBL/GenBank/DDBJ whole genome shotgun (WGS) entry which is preliminary data.</text>
</comment>
<dbReference type="CDD" id="cd21456">
    <property type="entry name" value="DLC-like_SpDlc1-like"/>
    <property type="match status" value="1"/>
</dbReference>
<dbReference type="OrthoDB" id="10059120at2759"/>
<name>A0A9P4MAM0_9PEZI</name>
<dbReference type="InterPro" id="IPR005334">
    <property type="entry name" value="Tctex-1-like"/>
</dbReference>
<reference evidence="2" key="1">
    <citation type="journal article" date="2020" name="Stud. Mycol.">
        <title>101 Dothideomycetes genomes: a test case for predicting lifestyles and emergence of pathogens.</title>
        <authorList>
            <person name="Haridas S."/>
            <person name="Albert R."/>
            <person name="Binder M."/>
            <person name="Bloem J."/>
            <person name="Labutti K."/>
            <person name="Salamov A."/>
            <person name="Andreopoulos B."/>
            <person name="Baker S."/>
            <person name="Barry K."/>
            <person name="Bills G."/>
            <person name="Bluhm B."/>
            <person name="Cannon C."/>
            <person name="Castanera R."/>
            <person name="Culley D."/>
            <person name="Daum C."/>
            <person name="Ezra D."/>
            <person name="Gonzalez J."/>
            <person name="Henrissat B."/>
            <person name="Kuo A."/>
            <person name="Liang C."/>
            <person name="Lipzen A."/>
            <person name="Lutzoni F."/>
            <person name="Magnuson J."/>
            <person name="Mondo S."/>
            <person name="Nolan M."/>
            <person name="Ohm R."/>
            <person name="Pangilinan J."/>
            <person name="Park H.-J."/>
            <person name="Ramirez L."/>
            <person name="Alfaro M."/>
            <person name="Sun H."/>
            <person name="Tritt A."/>
            <person name="Yoshinaga Y."/>
            <person name="Zwiers L.-H."/>
            <person name="Turgeon B."/>
            <person name="Goodwin S."/>
            <person name="Spatafora J."/>
            <person name="Crous P."/>
            <person name="Grigoriev I."/>
        </authorList>
    </citation>
    <scope>NUCLEOTIDE SEQUENCE</scope>
    <source>
        <strain evidence="2">CBS 133067</strain>
    </source>
</reference>
<dbReference type="EMBL" id="ML978124">
    <property type="protein sequence ID" value="KAF2100497.1"/>
    <property type="molecule type" value="Genomic_DNA"/>
</dbReference>
<dbReference type="AlphaFoldDB" id="A0A9P4MAM0"/>
<evidence type="ECO:0000256" key="1">
    <source>
        <dbReference type="SAM" id="MobiDB-lite"/>
    </source>
</evidence>
<evidence type="ECO:0000313" key="2">
    <source>
        <dbReference type="EMBL" id="KAF2100497.1"/>
    </source>
</evidence>
<proteinExistence type="predicted"/>
<dbReference type="GO" id="GO:0007018">
    <property type="term" value="P:microtubule-based movement"/>
    <property type="evidence" value="ECO:0007669"/>
    <property type="project" value="TreeGrafter"/>
</dbReference>
<feature type="region of interest" description="Disordered" evidence="1">
    <location>
        <begin position="78"/>
        <end position="104"/>
    </location>
</feature>
<evidence type="ECO:0000313" key="3">
    <source>
        <dbReference type="Proteomes" id="UP000799772"/>
    </source>
</evidence>
<organism evidence="2 3">
    <name type="scientific">Rhizodiscina lignyota</name>
    <dbReference type="NCBI Taxonomy" id="1504668"/>
    <lineage>
        <taxon>Eukaryota</taxon>
        <taxon>Fungi</taxon>
        <taxon>Dikarya</taxon>
        <taxon>Ascomycota</taxon>
        <taxon>Pezizomycotina</taxon>
        <taxon>Dothideomycetes</taxon>
        <taxon>Pleosporomycetidae</taxon>
        <taxon>Aulographales</taxon>
        <taxon>Rhizodiscinaceae</taxon>
        <taxon>Rhizodiscina</taxon>
    </lineage>
</organism>
<dbReference type="GO" id="GO:0005868">
    <property type="term" value="C:cytoplasmic dynein complex"/>
    <property type="evidence" value="ECO:0007669"/>
    <property type="project" value="TreeGrafter"/>
</dbReference>
<keyword evidence="3" id="KW-1185">Reference proteome</keyword>
<dbReference type="GO" id="GO:0045505">
    <property type="term" value="F:dynein intermediate chain binding"/>
    <property type="evidence" value="ECO:0007669"/>
    <property type="project" value="TreeGrafter"/>
</dbReference>
<sequence length="141" mass="15637">MAPTPPLSETRLRQIATDACESTLGSQSEYVHSSTPSWNSSIINKILEALISETAPARKDQPPAWKFCVNSTIIQHPEAVRAGEEDDEDEKEGKGRGKRGMHAASGAYWNNEKDGMWNFKFQGEEQLGMDVVVTIMWISAI</sequence>
<dbReference type="InterPro" id="IPR038586">
    <property type="entry name" value="Tctex-1-like_sf"/>
</dbReference>
<dbReference type="GO" id="GO:0005737">
    <property type="term" value="C:cytoplasm"/>
    <property type="evidence" value="ECO:0007669"/>
    <property type="project" value="TreeGrafter"/>
</dbReference>
<dbReference type="Gene3D" id="3.30.1140.40">
    <property type="entry name" value="Tctex-1"/>
    <property type="match status" value="1"/>
</dbReference>
<dbReference type="PANTHER" id="PTHR21255:SF4">
    <property type="entry name" value="DYNEIN LIGHT CHAIN TCTEX-TYPE"/>
    <property type="match status" value="1"/>
</dbReference>
<dbReference type="Pfam" id="PF03645">
    <property type="entry name" value="Tctex-1"/>
    <property type="match status" value="1"/>
</dbReference>
<dbReference type="PANTHER" id="PTHR21255">
    <property type="entry name" value="T-COMPLEX-ASSOCIATED-TESTIS-EXPRESSED 1/ DYNEIN LIGHT CHAIN"/>
    <property type="match status" value="1"/>
</dbReference>
<protein>
    <submittedName>
        <fullName evidence="2">Dynein light chain, cytosolic</fullName>
    </submittedName>
</protein>
<gene>
    <name evidence="2" type="ORF">NA57DRAFT_74104</name>
</gene>